<evidence type="ECO:0000256" key="11">
    <source>
        <dbReference type="SAM" id="MobiDB-lite"/>
    </source>
</evidence>
<reference evidence="14" key="1">
    <citation type="submission" date="2025-08" db="UniProtKB">
        <authorList>
            <consortium name="RefSeq"/>
        </authorList>
    </citation>
    <scope>IDENTIFICATION</scope>
</reference>
<keyword evidence="7" id="KW-0862">Zinc</keyword>
<dbReference type="OrthoDB" id="5594015at2759"/>
<proteinExistence type="inferred from homology"/>
<organism evidence="13 14">
    <name type="scientific">Biomphalaria glabrata</name>
    <name type="common">Bloodfluke planorb</name>
    <name type="synonym">Freshwater snail</name>
    <dbReference type="NCBI Taxonomy" id="6526"/>
    <lineage>
        <taxon>Eukaryota</taxon>
        <taxon>Metazoa</taxon>
        <taxon>Spiralia</taxon>
        <taxon>Lophotrochozoa</taxon>
        <taxon>Mollusca</taxon>
        <taxon>Gastropoda</taxon>
        <taxon>Heterobranchia</taxon>
        <taxon>Euthyneura</taxon>
        <taxon>Panpulmonata</taxon>
        <taxon>Hygrophila</taxon>
        <taxon>Lymnaeoidea</taxon>
        <taxon>Planorbidae</taxon>
        <taxon>Biomphalaria</taxon>
    </lineage>
</organism>
<keyword evidence="9" id="KW-0234">DNA repair</keyword>
<feature type="coiled-coil region" evidence="10">
    <location>
        <begin position="166"/>
        <end position="195"/>
    </location>
</feature>
<feature type="domain" description="UV-stimulated scaffold protein A C-terminal" evidence="12">
    <location>
        <begin position="518"/>
        <end position="623"/>
    </location>
</feature>
<dbReference type="GO" id="GO:0000993">
    <property type="term" value="F:RNA polymerase II complex binding"/>
    <property type="evidence" value="ECO:0007669"/>
    <property type="project" value="TreeGrafter"/>
</dbReference>
<evidence type="ECO:0000256" key="1">
    <source>
        <dbReference type="ARBA" id="ARBA00004286"/>
    </source>
</evidence>
<dbReference type="AlphaFoldDB" id="A0A9W2ZN81"/>
<evidence type="ECO:0000256" key="9">
    <source>
        <dbReference type="ARBA" id="ARBA00023204"/>
    </source>
</evidence>
<dbReference type="OMA" id="EEHAEMR"/>
<feature type="compositionally biased region" description="Basic residues" evidence="11">
    <location>
        <begin position="689"/>
        <end position="699"/>
    </location>
</feature>
<evidence type="ECO:0000313" key="13">
    <source>
        <dbReference type="Proteomes" id="UP001165740"/>
    </source>
</evidence>
<name>A0A9W2ZN81_BIOGL</name>
<evidence type="ECO:0000256" key="2">
    <source>
        <dbReference type="ARBA" id="ARBA00009240"/>
    </source>
</evidence>
<evidence type="ECO:0000256" key="6">
    <source>
        <dbReference type="ARBA" id="ARBA00022771"/>
    </source>
</evidence>
<comment type="subcellular location">
    <subcellularLocation>
        <location evidence="1">Chromosome</location>
    </subcellularLocation>
</comment>
<dbReference type="Pfam" id="PF20867">
    <property type="entry name" value="UVSSA_N"/>
    <property type="match status" value="1"/>
</dbReference>
<dbReference type="InterPro" id="IPR049431">
    <property type="entry name" value="UVSSA_C"/>
</dbReference>
<feature type="compositionally biased region" description="Polar residues" evidence="11">
    <location>
        <begin position="239"/>
        <end position="267"/>
    </location>
</feature>
<evidence type="ECO:0000256" key="8">
    <source>
        <dbReference type="ARBA" id="ARBA00023054"/>
    </source>
</evidence>
<comment type="similarity">
    <text evidence="2">Belongs to the UVSSA family.</text>
</comment>
<dbReference type="InterPro" id="IPR049408">
    <property type="entry name" value="UVSSA_N_a-solenoid_rpt"/>
</dbReference>
<accession>A0A9W2ZN81</accession>
<keyword evidence="3" id="KW-0158">Chromosome</keyword>
<keyword evidence="13" id="KW-1185">Reference proteome</keyword>
<dbReference type="RefSeq" id="XP_055876363.1">
    <property type="nucleotide sequence ID" value="XM_056020388.1"/>
</dbReference>
<keyword evidence="8 10" id="KW-0175">Coiled coil</keyword>
<dbReference type="GeneID" id="106051872"/>
<dbReference type="GO" id="GO:0008270">
    <property type="term" value="F:zinc ion binding"/>
    <property type="evidence" value="ECO:0007669"/>
    <property type="project" value="UniProtKB-KW"/>
</dbReference>
<keyword evidence="6" id="KW-0863">Zinc-finger</keyword>
<evidence type="ECO:0000256" key="5">
    <source>
        <dbReference type="ARBA" id="ARBA00022763"/>
    </source>
</evidence>
<evidence type="ECO:0000256" key="4">
    <source>
        <dbReference type="ARBA" id="ARBA00022723"/>
    </source>
</evidence>
<feature type="region of interest" description="Disordered" evidence="11">
    <location>
        <begin position="413"/>
        <end position="437"/>
    </location>
</feature>
<keyword evidence="4" id="KW-0479">Metal-binding</keyword>
<dbReference type="Proteomes" id="UP001165740">
    <property type="component" value="Chromosome 1"/>
</dbReference>
<feature type="region of interest" description="Disordered" evidence="11">
    <location>
        <begin position="672"/>
        <end position="709"/>
    </location>
</feature>
<keyword evidence="5" id="KW-0227">DNA damage</keyword>
<dbReference type="PANTHER" id="PTHR28670">
    <property type="entry name" value="UV-STIMULATED SCAFFOLD PROTEIN A"/>
    <property type="match status" value="1"/>
</dbReference>
<dbReference type="GO" id="GO:0005694">
    <property type="term" value="C:chromosome"/>
    <property type="evidence" value="ECO:0007669"/>
    <property type="project" value="UniProtKB-SubCell"/>
</dbReference>
<evidence type="ECO:0000256" key="10">
    <source>
        <dbReference type="SAM" id="Coils"/>
    </source>
</evidence>
<evidence type="ECO:0000313" key="14">
    <source>
        <dbReference type="RefSeq" id="XP_055876363.1"/>
    </source>
</evidence>
<dbReference type="InterPro" id="IPR018610">
    <property type="entry name" value="UVSSA"/>
</dbReference>
<dbReference type="GO" id="GO:0009411">
    <property type="term" value="P:response to UV"/>
    <property type="evidence" value="ECO:0007669"/>
    <property type="project" value="InterPro"/>
</dbReference>
<gene>
    <name evidence="14" type="primary">LOC106051872</name>
</gene>
<dbReference type="GO" id="GO:0006283">
    <property type="term" value="P:transcription-coupled nucleotide-excision repair"/>
    <property type="evidence" value="ECO:0007669"/>
    <property type="project" value="TreeGrafter"/>
</dbReference>
<evidence type="ECO:0000256" key="7">
    <source>
        <dbReference type="ARBA" id="ARBA00022833"/>
    </source>
</evidence>
<sequence>MDKLNIEEELKKSVSTLNPDITKQMKKCFHELTNTGNPSLPEAETKKFKRLCRESDDYVRYAFYLIMKQLTKNHSEIRLSAFQLADELFNRSHAFREILVLHLQQFLALTTALEVNKPLPPPSAAANKLKSETLLAIQRWYEKYGKGYRKLVHGYDYLKNCKFVDFTNLQAQNQAERLRLEKEEKQKQKAMADKVTKILKEISETQQEIVNCATETENCLKLLLPTTSEETLMDFSSHEANNASLDSREPSQSCSVSNQSHNKSHCSNLDRDKSKCLSAKVGQSSLSGKLLNNVESMDDTSLSSDNDCEDEESDLVAHGFNSTKFTLSIEVPDKVSVQETTDNTDIMQSLKDSSKLIDNTYLPKVIRWLEILSKNGGKENDIKSAIDLKIHLETIKSKCVDLKLVSMETNKTKLDDSDDDFEEVPEKEGFEPHIPPHLRAEYGLTDNVTTQAKPQLVTVSSESSSKTSTGWNLKERLTSQVAADPTTMANALAKVESQSLMSTSPKMFRQNSQETASNIPFVEFGADLACWENPDQIEVPSVIKYDSLHRFWTPKETETEKPSQHELSALKNRVFSFPGKFEPVKWKCRAPMPNGKVCERMDRIKCPFHGTIIARDETGKPSNVTDSSEAHQKEVTTLVEQEEPSTSCCNESHELPPWQDPELQREIEHATGHDLGSARSQKLLDKATKGKGKGKKSKKSNLTNIKAIQNTTHKRLSTKVFNKRSLKKVCATLDNCDYKRIRDKFGNQFHYSLK</sequence>
<feature type="region of interest" description="Disordered" evidence="11">
    <location>
        <begin position="239"/>
        <end position="270"/>
    </location>
</feature>
<dbReference type="PANTHER" id="PTHR28670:SF1">
    <property type="entry name" value="UV-STIMULATED SCAFFOLD PROTEIN A"/>
    <property type="match status" value="1"/>
</dbReference>
<protein>
    <submittedName>
        <fullName evidence="14">UV-stimulated scaffold protein A-like isoform X1</fullName>
    </submittedName>
</protein>
<evidence type="ECO:0000259" key="12">
    <source>
        <dbReference type="Pfam" id="PF09740"/>
    </source>
</evidence>
<evidence type="ECO:0000256" key="3">
    <source>
        <dbReference type="ARBA" id="ARBA00022454"/>
    </source>
</evidence>
<dbReference type="Pfam" id="PF09740">
    <property type="entry name" value="DUF2043"/>
    <property type="match status" value="1"/>
</dbReference>